<gene>
    <name evidence="2" type="ORF">SAMN04490244_10456</name>
</gene>
<keyword evidence="3" id="KW-1185">Reference proteome</keyword>
<dbReference type="Proteomes" id="UP000198885">
    <property type="component" value="Unassembled WGS sequence"/>
</dbReference>
<proteinExistence type="predicted"/>
<keyword evidence="1" id="KW-1133">Transmembrane helix</keyword>
<feature type="transmembrane region" description="Helical" evidence="1">
    <location>
        <begin position="62"/>
        <end position="86"/>
    </location>
</feature>
<dbReference type="Pfam" id="PF19473">
    <property type="entry name" value="DUF6010"/>
    <property type="match status" value="1"/>
</dbReference>
<dbReference type="RefSeq" id="WP_092691262.1">
    <property type="nucleotide sequence ID" value="NZ_FOGU01000004.1"/>
</dbReference>
<dbReference type="AlphaFoldDB" id="A0A1H9TAG7"/>
<organism evidence="2 3">
    <name type="scientific">Tranquillimonas rosea</name>
    <dbReference type="NCBI Taxonomy" id="641238"/>
    <lineage>
        <taxon>Bacteria</taxon>
        <taxon>Pseudomonadati</taxon>
        <taxon>Pseudomonadota</taxon>
        <taxon>Alphaproteobacteria</taxon>
        <taxon>Rhodobacterales</taxon>
        <taxon>Roseobacteraceae</taxon>
        <taxon>Tranquillimonas</taxon>
    </lineage>
</organism>
<dbReference type="InterPro" id="IPR046052">
    <property type="entry name" value="DUF6010"/>
</dbReference>
<dbReference type="EMBL" id="FOGU01000004">
    <property type="protein sequence ID" value="SER94141.1"/>
    <property type="molecule type" value="Genomic_DNA"/>
</dbReference>
<sequence length="136" mass="14316">MTEESGLRMPAPAATGGLLFAMSVPVHLLVSKDVSVAIAAVTLALIGGAYIGFGARAADARVFWIEFTGAVLFGLAALAGLVWHWIALPLGLALHAVWDMAHHRRTFGAPVPAWYISFCVVVDLAVAAFLVLLYAS</sequence>
<reference evidence="2 3" key="1">
    <citation type="submission" date="2016-10" db="EMBL/GenBank/DDBJ databases">
        <authorList>
            <person name="de Groot N.N."/>
        </authorList>
    </citation>
    <scope>NUCLEOTIDE SEQUENCE [LARGE SCALE GENOMIC DNA]</scope>
    <source>
        <strain evidence="2 3">DSM 23042</strain>
    </source>
</reference>
<feature type="transmembrane region" description="Helical" evidence="1">
    <location>
        <begin position="113"/>
        <end position="135"/>
    </location>
</feature>
<feature type="transmembrane region" description="Helical" evidence="1">
    <location>
        <begin position="36"/>
        <end position="55"/>
    </location>
</feature>
<dbReference type="OrthoDB" id="673341at2"/>
<feature type="transmembrane region" description="Helical" evidence="1">
    <location>
        <begin position="12"/>
        <end position="30"/>
    </location>
</feature>
<name>A0A1H9TAG7_9RHOB</name>
<keyword evidence="1" id="KW-0472">Membrane</keyword>
<dbReference type="STRING" id="641238.SAMN04490244_10456"/>
<evidence type="ECO:0000313" key="2">
    <source>
        <dbReference type="EMBL" id="SER94141.1"/>
    </source>
</evidence>
<evidence type="ECO:0000313" key="3">
    <source>
        <dbReference type="Proteomes" id="UP000198885"/>
    </source>
</evidence>
<evidence type="ECO:0000256" key="1">
    <source>
        <dbReference type="SAM" id="Phobius"/>
    </source>
</evidence>
<accession>A0A1H9TAG7</accession>
<protein>
    <submittedName>
        <fullName evidence="2">Uncharacterized protein</fullName>
    </submittedName>
</protein>
<keyword evidence="1" id="KW-0812">Transmembrane</keyword>